<gene>
    <name evidence="1" type="ORF">OBKJMPBA_00001</name>
</gene>
<evidence type="ECO:0000313" key="2">
    <source>
        <dbReference type="Proteomes" id="UP001156239"/>
    </source>
</evidence>
<organism evidence="1 2">
    <name type="scientific">Methanophagales virus PBV304</name>
    <dbReference type="NCBI Taxonomy" id="3071309"/>
    <lineage>
        <taxon>Viruses</taxon>
        <taxon>Varidnaviria</taxon>
        <taxon>Abadenavirae</taxon>
        <taxon>Produgelaviricota</taxon>
        <taxon>Belvinaviricetes</taxon>
        <taxon>Coyopavirales</taxon>
        <taxon>Chaacviridae</taxon>
        <taxon>Homochaacvirus</taxon>
        <taxon>Homochaacvirus pescaderoense</taxon>
    </lineage>
</organism>
<evidence type="ECO:0000313" key="1">
    <source>
        <dbReference type="EMBL" id="UYL65033.1"/>
    </source>
</evidence>
<dbReference type="Proteomes" id="UP001156239">
    <property type="component" value="Segment"/>
</dbReference>
<proteinExistence type="predicted"/>
<keyword evidence="2" id="KW-1185">Reference proteome</keyword>
<accession>A0AA46YJC0</accession>
<reference evidence="1 2" key="1">
    <citation type="submission" date="2022-09" db="EMBL/GenBank/DDBJ databases">
        <title>Evolutionary Diversification of Methanotrophic Ca. Methanophagales (ANME-1) and Their Expansive Virome.</title>
        <authorList>
            <person name="Laso-Perez R."/>
            <person name="Wu F."/>
            <person name="Cremiere A."/>
            <person name="Speth D.R."/>
            <person name="Magyar J.S."/>
            <person name="Krupovic M."/>
            <person name="Orphan V."/>
        </authorList>
    </citation>
    <scope>NUCLEOTIDE SEQUENCE [LARGE SCALE GENOMIC DNA]</scope>
    <source>
        <strain evidence="1">PBV304</strain>
    </source>
</reference>
<protein>
    <submittedName>
        <fullName evidence="1">Uncharacterized protein</fullName>
    </submittedName>
</protein>
<dbReference type="EMBL" id="OP548099">
    <property type="protein sequence ID" value="UYL65033.1"/>
    <property type="molecule type" value="Genomic_DNA"/>
</dbReference>
<name>A0AA46YJC0_9VIRU</name>
<sequence length="145" mass="16709">MGKIVEKAVKKRKERIAVSEAYYREGVEEPSKDWLEEFKKAKDRRNAGLRKAMEEGLFEKGAERVGTDGWQKATLAKADRWLSGASSEEANEKYESAMADVEECIERARKAVEGMPTTTVEQRAEKSKRFQIEMAKCMEEKKKRR</sequence>